<gene>
    <name evidence="25" type="ORF">COO92_05995</name>
</gene>
<evidence type="ECO:0000256" key="16">
    <source>
        <dbReference type="ARBA" id="ARBA00023209"/>
    </source>
</evidence>
<evidence type="ECO:0000256" key="18">
    <source>
        <dbReference type="ARBA" id="ARBA00029893"/>
    </source>
</evidence>
<comment type="pathway">
    <text evidence="3">Phospholipid metabolism; CDP-diacylglycerol biosynthesis; CDP-diacylglycerol from sn-glycerol 3-phosphate: step 3/3.</text>
</comment>
<reference evidence="25 26" key="1">
    <citation type="submission" date="2017-09" db="EMBL/GenBank/DDBJ databases">
        <title>Biodiversity and function of Thalassospira species in the particle-attached aromatic-hydrocarbon-degrading consortia from the surface seawater of the China South Sea.</title>
        <authorList>
            <person name="Dong C."/>
            <person name="Lai Q."/>
            <person name="Shao Z."/>
        </authorList>
    </citation>
    <scope>NUCLEOTIDE SEQUENCE [LARGE SCALE GENOMIC DNA]</scope>
    <source>
        <strain evidence="25 26">139Z-12</strain>
    </source>
</reference>
<evidence type="ECO:0000256" key="8">
    <source>
        <dbReference type="ARBA" id="ARBA00022475"/>
    </source>
</evidence>
<evidence type="ECO:0000256" key="19">
    <source>
        <dbReference type="ARBA" id="ARBA00031825"/>
    </source>
</evidence>
<evidence type="ECO:0000256" key="2">
    <source>
        <dbReference type="ARBA" id="ARBA00004651"/>
    </source>
</evidence>
<dbReference type="EMBL" id="NXGX01000002">
    <property type="protein sequence ID" value="PKR59576.1"/>
    <property type="molecule type" value="Genomic_DNA"/>
</dbReference>
<evidence type="ECO:0000256" key="13">
    <source>
        <dbReference type="ARBA" id="ARBA00022989"/>
    </source>
</evidence>
<feature type="transmembrane region" description="Helical" evidence="24">
    <location>
        <begin position="205"/>
        <end position="221"/>
    </location>
</feature>
<feature type="transmembrane region" description="Helical" evidence="24">
    <location>
        <begin position="253"/>
        <end position="272"/>
    </location>
</feature>
<evidence type="ECO:0000256" key="4">
    <source>
        <dbReference type="ARBA" id="ARBA00005189"/>
    </source>
</evidence>
<evidence type="ECO:0000256" key="17">
    <source>
        <dbReference type="ARBA" id="ARBA00023264"/>
    </source>
</evidence>
<evidence type="ECO:0000256" key="10">
    <source>
        <dbReference type="ARBA" id="ARBA00022679"/>
    </source>
</evidence>
<comment type="similarity">
    <text evidence="5">Belongs to the CDS family.</text>
</comment>
<keyword evidence="10 25" id="KW-0808">Transferase</keyword>
<dbReference type="Proteomes" id="UP000233332">
    <property type="component" value="Unassembled WGS sequence"/>
</dbReference>
<keyword evidence="15 24" id="KW-0472">Membrane</keyword>
<evidence type="ECO:0000256" key="14">
    <source>
        <dbReference type="ARBA" id="ARBA00023098"/>
    </source>
</evidence>
<keyword evidence="16" id="KW-0594">Phospholipid biosynthesis</keyword>
<evidence type="ECO:0000256" key="15">
    <source>
        <dbReference type="ARBA" id="ARBA00023136"/>
    </source>
</evidence>
<evidence type="ECO:0000256" key="5">
    <source>
        <dbReference type="ARBA" id="ARBA00010185"/>
    </source>
</evidence>
<feature type="transmembrane region" description="Helical" evidence="24">
    <location>
        <begin position="21"/>
        <end position="42"/>
    </location>
</feature>
<evidence type="ECO:0000256" key="11">
    <source>
        <dbReference type="ARBA" id="ARBA00022692"/>
    </source>
</evidence>
<evidence type="ECO:0000256" key="21">
    <source>
        <dbReference type="ARBA" id="ARBA00032396"/>
    </source>
</evidence>
<keyword evidence="14" id="KW-0443">Lipid metabolism</keyword>
<dbReference type="GO" id="GO:0005886">
    <property type="term" value="C:plasma membrane"/>
    <property type="evidence" value="ECO:0007669"/>
    <property type="project" value="UniProtKB-SubCell"/>
</dbReference>
<evidence type="ECO:0000256" key="9">
    <source>
        <dbReference type="ARBA" id="ARBA00022516"/>
    </source>
</evidence>
<keyword evidence="12 25" id="KW-0548">Nucleotidyltransferase</keyword>
<protein>
    <recommendedName>
        <fullName evidence="7">Phosphatidate cytidylyltransferase</fullName>
        <ecNumber evidence="6">2.7.7.41</ecNumber>
    </recommendedName>
    <alternativeName>
        <fullName evidence="20">CDP-DAG synthase</fullName>
    </alternativeName>
    <alternativeName>
        <fullName evidence="22">CDP-DG synthase</fullName>
    </alternativeName>
    <alternativeName>
        <fullName evidence="18">CDP-diacylglycerol synthase</fullName>
    </alternativeName>
    <alternativeName>
        <fullName evidence="21">CDP-diglyceride pyrophosphorylase</fullName>
    </alternativeName>
    <alternativeName>
        <fullName evidence="23">CDP-diglyceride synthase</fullName>
    </alternativeName>
    <alternativeName>
        <fullName evidence="19">CTP:phosphatidate cytidylyltransferase</fullName>
    </alternativeName>
</protein>
<comment type="pathway">
    <text evidence="4">Lipid metabolism.</text>
</comment>
<evidence type="ECO:0000256" key="6">
    <source>
        <dbReference type="ARBA" id="ARBA00012487"/>
    </source>
</evidence>
<dbReference type="PANTHER" id="PTHR46382:SF1">
    <property type="entry name" value="PHOSPHATIDATE CYTIDYLYLTRANSFERASE"/>
    <property type="match status" value="1"/>
</dbReference>
<keyword evidence="17" id="KW-1208">Phospholipid metabolism</keyword>
<sequence length="273" mass="29214">MVQSSETERQKDTNSGLKPRILSALVMTPVAIAAVWFGSPYFDILLFLFCAGMMWEWARMCVPAHYNGVSIVAAVAVGVAMLMQMTGQGPLTFMPIAIGVIIAVARGGKNWLLAGFGVLYISLAGLSALWLRNQDADGLLTIMWLFFLVWATDTGGYAFGRAIGGPKLAPRFSPKKTWAGLIGGMFCAGVIGGLVTYFSNDAVNWLIVLVSMVLAIVAQIGDLGESALKRRFKVKDSSNLIPGHGGLLDRADGMLTVFPVAFAIVCFAGLTLR</sequence>
<comment type="subcellular location">
    <subcellularLocation>
        <location evidence="2">Cell membrane</location>
        <topology evidence="2">Multi-pass membrane protein</topology>
    </subcellularLocation>
</comment>
<keyword evidence="26" id="KW-1185">Reference proteome</keyword>
<proteinExistence type="inferred from homology"/>
<evidence type="ECO:0000256" key="1">
    <source>
        <dbReference type="ARBA" id="ARBA00001698"/>
    </source>
</evidence>
<evidence type="ECO:0000256" key="12">
    <source>
        <dbReference type="ARBA" id="ARBA00022695"/>
    </source>
</evidence>
<dbReference type="Pfam" id="PF01148">
    <property type="entry name" value="CTP_transf_1"/>
    <property type="match status" value="1"/>
</dbReference>
<keyword evidence="13 24" id="KW-1133">Transmembrane helix</keyword>
<organism evidence="25 26">
    <name type="scientific">Thalassospira lohafexi</name>
    <dbReference type="NCBI Taxonomy" id="744227"/>
    <lineage>
        <taxon>Bacteria</taxon>
        <taxon>Pseudomonadati</taxon>
        <taxon>Pseudomonadota</taxon>
        <taxon>Alphaproteobacteria</taxon>
        <taxon>Rhodospirillales</taxon>
        <taxon>Thalassospiraceae</taxon>
        <taxon>Thalassospira</taxon>
    </lineage>
</organism>
<comment type="catalytic activity">
    <reaction evidence="1">
        <text>a 1,2-diacyl-sn-glycero-3-phosphate + CTP + H(+) = a CDP-1,2-diacyl-sn-glycerol + diphosphate</text>
        <dbReference type="Rhea" id="RHEA:16229"/>
        <dbReference type="ChEBI" id="CHEBI:15378"/>
        <dbReference type="ChEBI" id="CHEBI:33019"/>
        <dbReference type="ChEBI" id="CHEBI:37563"/>
        <dbReference type="ChEBI" id="CHEBI:58332"/>
        <dbReference type="ChEBI" id="CHEBI:58608"/>
        <dbReference type="EC" id="2.7.7.41"/>
    </reaction>
</comment>
<evidence type="ECO:0000256" key="3">
    <source>
        <dbReference type="ARBA" id="ARBA00005119"/>
    </source>
</evidence>
<dbReference type="GO" id="GO:0016024">
    <property type="term" value="P:CDP-diacylglycerol biosynthetic process"/>
    <property type="evidence" value="ECO:0007669"/>
    <property type="project" value="TreeGrafter"/>
</dbReference>
<evidence type="ECO:0000313" key="26">
    <source>
        <dbReference type="Proteomes" id="UP000233332"/>
    </source>
</evidence>
<dbReference type="EC" id="2.7.7.41" evidence="6"/>
<dbReference type="GO" id="GO:0004605">
    <property type="term" value="F:phosphatidate cytidylyltransferase activity"/>
    <property type="evidence" value="ECO:0007669"/>
    <property type="project" value="UniProtKB-EC"/>
</dbReference>
<evidence type="ECO:0000256" key="23">
    <source>
        <dbReference type="ARBA" id="ARBA00033406"/>
    </source>
</evidence>
<evidence type="ECO:0000256" key="22">
    <source>
        <dbReference type="ARBA" id="ARBA00032743"/>
    </source>
</evidence>
<keyword evidence="9" id="KW-0444">Lipid biosynthesis</keyword>
<feature type="transmembrane region" description="Helical" evidence="24">
    <location>
        <begin position="178"/>
        <end position="198"/>
    </location>
</feature>
<name>A0A2N3LA11_9PROT</name>
<feature type="transmembrane region" description="Helical" evidence="24">
    <location>
        <begin position="62"/>
        <end position="82"/>
    </location>
</feature>
<feature type="transmembrane region" description="Helical" evidence="24">
    <location>
        <begin position="111"/>
        <end position="131"/>
    </location>
</feature>
<evidence type="ECO:0000256" key="7">
    <source>
        <dbReference type="ARBA" id="ARBA00019373"/>
    </source>
</evidence>
<feature type="transmembrane region" description="Helical" evidence="24">
    <location>
        <begin position="138"/>
        <end position="158"/>
    </location>
</feature>
<evidence type="ECO:0000313" key="25">
    <source>
        <dbReference type="EMBL" id="PKR59576.1"/>
    </source>
</evidence>
<feature type="transmembrane region" description="Helical" evidence="24">
    <location>
        <begin position="89"/>
        <end position="105"/>
    </location>
</feature>
<evidence type="ECO:0000256" key="20">
    <source>
        <dbReference type="ARBA" id="ARBA00032253"/>
    </source>
</evidence>
<dbReference type="AlphaFoldDB" id="A0A2N3LA11"/>
<keyword evidence="8" id="KW-1003">Cell membrane</keyword>
<evidence type="ECO:0000256" key="24">
    <source>
        <dbReference type="SAM" id="Phobius"/>
    </source>
</evidence>
<dbReference type="PANTHER" id="PTHR46382">
    <property type="entry name" value="PHOSPHATIDATE CYTIDYLYLTRANSFERASE"/>
    <property type="match status" value="1"/>
</dbReference>
<accession>A0A2N3LA11</accession>
<keyword evidence="11 24" id="KW-0812">Transmembrane</keyword>
<comment type="caution">
    <text evidence="25">The sequence shown here is derived from an EMBL/GenBank/DDBJ whole genome shotgun (WGS) entry which is preliminary data.</text>
</comment>